<feature type="compositionally biased region" description="Basic and acidic residues" evidence="1">
    <location>
        <begin position="7"/>
        <end position="25"/>
    </location>
</feature>
<feature type="region of interest" description="Disordered" evidence="1">
    <location>
        <begin position="181"/>
        <end position="207"/>
    </location>
</feature>
<dbReference type="AlphaFoldDB" id="A0A140KLV6"/>
<reference evidence="2" key="1">
    <citation type="submission" date="2014-06" db="EMBL/GenBank/DDBJ databases">
        <authorList>
            <person name="Ju J."/>
            <person name="Zhang J."/>
        </authorList>
    </citation>
    <scope>NUCLEOTIDE SEQUENCE</scope>
    <source>
        <strain evidence="2">SscI8</strain>
    </source>
</reference>
<evidence type="ECO:0000256" key="1">
    <source>
        <dbReference type="SAM" id="MobiDB-lite"/>
    </source>
</evidence>
<accession>A0A140KLV6</accession>
<feature type="compositionally biased region" description="Pro residues" evidence="1">
    <location>
        <begin position="181"/>
        <end position="206"/>
    </location>
</feature>
<gene>
    <name evidence="2" type="ORF">SPSC_00007</name>
</gene>
<name>A0A140KLV6_9BASI</name>
<feature type="compositionally biased region" description="Low complexity" evidence="1">
    <location>
        <begin position="280"/>
        <end position="292"/>
    </location>
</feature>
<organism evidence="2">
    <name type="scientific">Sporisorium scitamineum</name>
    <dbReference type="NCBI Taxonomy" id="49012"/>
    <lineage>
        <taxon>Eukaryota</taxon>
        <taxon>Fungi</taxon>
        <taxon>Dikarya</taxon>
        <taxon>Basidiomycota</taxon>
        <taxon>Ustilaginomycotina</taxon>
        <taxon>Ustilaginomycetes</taxon>
        <taxon>Ustilaginales</taxon>
        <taxon>Ustilaginaceae</taxon>
        <taxon>Sporisorium</taxon>
    </lineage>
</organism>
<sequence>MAPPIQREARRTQQDDDGHSDTRSRSRAELITVLVEQELIGATWSLMPTTPGAISISLQVSNISSPNDDNQATLSERAIVAVAQFMDLLQRLNNASDNAVVYFHLLNMASRDGAFLKSVARLYEVSMGVESIDSLGKAHIVAATLDGLACQTVVELTDEQKSDFCGVCNAIAATCIHRAHSPPPNVQQQPPPLPTHQPASSPPPPSEECASTFCLRFQGFTYHRASRLPQPTIPIRRVHRMASLCGRADASMRARLLSQLSLAAWTSSSATQLHSSDTPYASRYSHNASSSSPPMWLC</sequence>
<protein>
    <submittedName>
        <fullName evidence="2">Uncharacterized protein</fullName>
    </submittedName>
</protein>
<feature type="region of interest" description="Disordered" evidence="1">
    <location>
        <begin position="273"/>
        <end position="298"/>
    </location>
</feature>
<feature type="region of interest" description="Disordered" evidence="1">
    <location>
        <begin position="1"/>
        <end position="25"/>
    </location>
</feature>
<proteinExistence type="predicted"/>
<evidence type="ECO:0000313" key="2">
    <source>
        <dbReference type="EMBL" id="CDR87087.1"/>
    </source>
</evidence>
<dbReference type="EMBL" id="LK056649">
    <property type="protein sequence ID" value="CDR87087.1"/>
    <property type="molecule type" value="Genomic_DNA"/>
</dbReference>